<reference evidence="7 8" key="1">
    <citation type="submission" date="2013-06" db="EMBL/GenBank/DDBJ databases">
        <title>Whole genome shotgun sequence of Bacillus selenatarsenatis SF-1.</title>
        <authorList>
            <person name="Kuroda M."/>
            <person name="Sei K."/>
            <person name="Yamashita M."/>
            <person name="Ike M."/>
        </authorList>
    </citation>
    <scope>NUCLEOTIDE SEQUENCE [LARGE SCALE GENOMIC DNA]</scope>
    <source>
        <strain evidence="7 8">SF-1</strain>
    </source>
</reference>
<feature type="site" description="Important for substrate specificity" evidence="6">
    <location>
        <position position="95"/>
    </location>
</feature>
<dbReference type="GO" id="GO:0005737">
    <property type="term" value="C:cytoplasm"/>
    <property type="evidence" value="ECO:0007669"/>
    <property type="project" value="UniProtKB-SubCell"/>
</dbReference>
<protein>
    <recommendedName>
        <fullName evidence="6">dTTP/UTP pyrophosphatase</fullName>
        <shortName evidence="6">dTTPase/UTPase</shortName>
        <ecNumber evidence="6">3.6.1.9</ecNumber>
    </recommendedName>
    <alternativeName>
        <fullName evidence="6">Nucleoside triphosphate pyrophosphatase</fullName>
    </alternativeName>
    <alternativeName>
        <fullName evidence="6">Nucleotide pyrophosphatase</fullName>
        <shortName evidence="6">Nucleotide PPase</shortName>
    </alternativeName>
</protein>
<dbReference type="Gene3D" id="3.90.950.10">
    <property type="match status" value="1"/>
</dbReference>
<dbReference type="Proteomes" id="UP000031014">
    <property type="component" value="Unassembled WGS sequence"/>
</dbReference>
<comment type="similarity">
    <text evidence="6">Belongs to the Maf family. YhdE subfamily.</text>
</comment>
<dbReference type="SUPFAM" id="SSF52972">
    <property type="entry name" value="ITPase-like"/>
    <property type="match status" value="1"/>
</dbReference>
<comment type="subcellular location">
    <subcellularLocation>
        <location evidence="2 6">Cytoplasm</location>
    </subcellularLocation>
</comment>
<evidence type="ECO:0000313" key="8">
    <source>
        <dbReference type="Proteomes" id="UP000031014"/>
    </source>
</evidence>
<organism evidence="7 8">
    <name type="scientific">Mesobacillus selenatarsenatis (strain DSM 18680 / JCM 14380 / FERM P-15431 / SF-1)</name>
    <dbReference type="NCBI Taxonomy" id="1321606"/>
    <lineage>
        <taxon>Bacteria</taxon>
        <taxon>Bacillati</taxon>
        <taxon>Bacillota</taxon>
        <taxon>Bacilli</taxon>
        <taxon>Bacillales</taxon>
        <taxon>Bacillaceae</taxon>
        <taxon>Mesobacillus</taxon>
    </lineage>
</organism>
<evidence type="ECO:0000256" key="2">
    <source>
        <dbReference type="ARBA" id="ARBA00004496"/>
    </source>
</evidence>
<feature type="site" description="Important for substrate specificity" evidence="6">
    <location>
        <position position="37"/>
    </location>
</feature>
<comment type="caution">
    <text evidence="6">Lacks conserved residue(s) required for the propagation of feature annotation.</text>
</comment>
<dbReference type="GO" id="GO:0036221">
    <property type="term" value="F:UTP diphosphatase activity"/>
    <property type="evidence" value="ECO:0007669"/>
    <property type="project" value="RHEA"/>
</dbReference>
<dbReference type="AlphaFoldDB" id="A0A0A8X1N7"/>
<dbReference type="CDD" id="cd00555">
    <property type="entry name" value="Maf"/>
    <property type="match status" value="1"/>
</dbReference>
<dbReference type="PANTHER" id="PTHR43213:SF5">
    <property type="entry name" value="BIFUNCTIONAL DTTP_UTP PYROPHOSPHATASE_METHYLTRANSFERASE PROTEIN-RELATED"/>
    <property type="match status" value="1"/>
</dbReference>
<gene>
    <name evidence="7" type="ORF">SAMD00020551_0180</name>
</gene>
<accession>A0A0A8X1N7</accession>
<name>A0A0A8X1N7_MESS1</name>
<feature type="site" description="Important for substrate specificity" evidence="6">
    <location>
        <position position="177"/>
    </location>
</feature>
<dbReference type="InterPro" id="IPR029001">
    <property type="entry name" value="ITPase-like_fam"/>
</dbReference>
<dbReference type="PIRSF" id="PIRSF006305">
    <property type="entry name" value="Maf"/>
    <property type="match status" value="1"/>
</dbReference>
<comment type="catalytic activity">
    <reaction evidence="6">
        <text>dTTP + H2O = dTMP + diphosphate + H(+)</text>
        <dbReference type="Rhea" id="RHEA:28534"/>
        <dbReference type="ChEBI" id="CHEBI:15377"/>
        <dbReference type="ChEBI" id="CHEBI:15378"/>
        <dbReference type="ChEBI" id="CHEBI:33019"/>
        <dbReference type="ChEBI" id="CHEBI:37568"/>
        <dbReference type="ChEBI" id="CHEBI:63528"/>
        <dbReference type="EC" id="3.6.1.9"/>
    </reaction>
</comment>
<dbReference type="EC" id="3.6.1.9" evidence="6"/>
<proteinExistence type="inferred from homology"/>
<dbReference type="GO" id="GO:0036218">
    <property type="term" value="F:dTTP diphosphatase activity"/>
    <property type="evidence" value="ECO:0007669"/>
    <property type="project" value="RHEA"/>
</dbReference>
<comment type="caution">
    <text evidence="7">The sequence shown here is derived from an EMBL/GenBank/DDBJ whole genome shotgun (WGS) entry which is preliminary data.</text>
</comment>
<dbReference type="GO" id="GO:0009117">
    <property type="term" value="P:nucleotide metabolic process"/>
    <property type="evidence" value="ECO:0007669"/>
    <property type="project" value="UniProtKB-KW"/>
</dbReference>
<evidence type="ECO:0000256" key="3">
    <source>
        <dbReference type="ARBA" id="ARBA00022490"/>
    </source>
</evidence>
<evidence type="ECO:0000256" key="6">
    <source>
        <dbReference type="HAMAP-Rule" id="MF_00528"/>
    </source>
</evidence>
<dbReference type="HAMAP" id="MF_00528">
    <property type="entry name" value="Maf"/>
    <property type="match status" value="1"/>
</dbReference>
<dbReference type="FunFam" id="3.90.950.10:FF:000005">
    <property type="entry name" value="7-methyl-GTP pyrophosphatase"/>
    <property type="match status" value="1"/>
</dbReference>
<keyword evidence="4 6" id="KW-0378">Hydrolase</keyword>
<dbReference type="PANTHER" id="PTHR43213">
    <property type="entry name" value="BIFUNCTIONAL DTTP/UTP PYROPHOSPHATASE/METHYLTRANSFERASE PROTEIN-RELATED"/>
    <property type="match status" value="1"/>
</dbReference>
<feature type="active site" description="Proton acceptor" evidence="6">
    <location>
        <position position="94"/>
    </location>
</feature>
<dbReference type="EMBL" id="BASE01000005">
    <property type="protein sequence ID" value="GAM12061.1"/>
    <property type="molecule type" value="Genomic_DNA"/>
</dbReference>
<comment type="catalytic activity">
    <reaction evidence="6">
        <text>UTP + H2O = UMP + diphosphate + H(+)</text>
        <dbReference type="Rhea" id="RHEA:29395"/>
        <dbReference type="ChEBI" id="CHEBI:15377"/>
        <dbReference type="ChEBI" id="CHEBI:15378"/>
        <dbReference type="ChEBI" id="CHEBI:33019"/>
        <dbReference type="ChEBI" id="CHEBI:46398"/>
        <dbReference type="ChEBI" id="CHEBI:57865"/>
        <dbReference type="EC" id="3.6.1.9"/>
    </reaction>
</comment>
<dbReference type="Pfam" id="PF02545">
    <property type="entry name" value="Maf"/>
    <property type="match status" value="1"/>
</dbReference>
<dbReference type="NCBIfam" id="TIGR00172">
    <property type="entry name" value="maf"/>
    <property type="match status" value="1"/>
</dbReference>
<dbReference type="InterPro" id="IPR003697">
    <property type="entry name" value="Maf-like"/>
</dbReference>
<keyword evidence="3 6" id="KW-0963">Cytoplasm</keyword>
<keyword evidence="8" id="KW-1185">Reference proteome</keyword>
<dbReference type="STRING" id="1321606.SAMD00020551_0180"/>
<keyword evidence="5 6" id="KW-0546">Nucleotide metabolism</keyword>
<evidence type="ECO:0000313" key="7">
    <source>
        <dbReference type="EMBL" id="GAM12061.1"/>
    </source>
</evidence>
<evidence type="ECO:0000256" key="1">
    <source>
        <dbReference type="ARBA" id="ARBA00001968"/>
    </source>
</evidence>
<evidence type="ECO:0000256" key="5">
    <source>
        <dbReference type="ARBA" id="ARBA00023080"/>
    </source>
</evidence>
<sequence>MFEMVNFDSISLYLPLMQKEKKGDFMQRLILASSSPRRKELLENLRLKFEISSSDADESFSESLSPAEVVMELASRKSGTVAQDYPDCFVIGSDTVVVHDGAILGKPESGKEALQMLKKLSGNTHSVYTGVSIISPEKETRFYEKTDVTFWDLSDEEIDTYIKSGEPFDKAGSYGIQGFGSMLVKEISGDYYTVVGLPVSKLIRELRKIGYNLPY</sequence>
<comment type="function">
    <text evidence="6">Nucleoside triphosphate pyrophosphatase that hydrolyzes dTTP and UTP. May have a dual role in cell division arrest and in preventing the incorporation of modified nucleotides into cellular nucleic acids.</text>
</comment>
<evidence type="ECO:0000256" key="4">
    <source>
        <dbReference type="ARBA" id="ARBA00022801"/>
    </source>
</evidence>
<comment type="cofactor">
    <cofactor evidence="1 6">
        <name>a divalent metal cation</name>
        <dbReference type="ChEBI" id="CHEBI:60240"/>
    </cofactor>
</comment>